<evidence type="ECO:0000256" key="1">
    <source>
        <dbReference type="ARBA" id="ARBA00006987"/>
    </source>
</evidence>
<evidence type="ECO:0000313" key="3">
    <source>
        <dbReference type="EMBL" id="PWS37995.1"/>
    </source>
</evidence>
<sequence>MSERHHGAALARPGRRALLLGTAGALALPAAVQAQGEWPARNIRIVVPFAPGGSSDVSARLVANHLGTRLGRTVVVDNKPGAATVIGTTEVARSAPDGYTLLLTPPPFAIIPFAYANLPFNSERDFRPVALLVLSPNALMVSSEVPAQNFAEFVALAKSRPGQLNYASPGNGSLPHVAFELLKLRAGIDLVHVPYRGGGPAVADLAAGRVQAMIASPLEAAGQVQAGRVRPLMVAGTPRISAWPEVPTADEAGLAGFSTPGWFGLTAPAGVPDAIVQRLNTEINAVLAMPEVTGRLGEMGASAAPGTAESFGALIADQRKQWAEAVRAAGIRIE</sequence>
<evidence type="ECO:0000313" key="4">
    <source>
        <dbReference type="Proteomes" id="UP000245765"/>
    </source>
</evidence>
<gene>
    <name evidence="3" type="ORF">DFH01_01395</name>
</gene>
<dbReference type="InterPro" id="IPR042100">
    <property type="entry name" value="Bug_dom1"/>
</dbReference>
<proteinExistence type="inferred from homology"/>
<feature type="signal peptide" evidence="2">
    <location>
        <begin position="1"/>
        <end position="34"/>
    </location>
</feature>
<comment type="caution">
    <text evidence="3">The sequence shown here is derived from an EMBL/GenBank/DDBJ whole genome shotgun (WGS) entry which is preliminary data.</text>
</comment>
<evidence type="ECO:0000256" key="2">
    <source>
        <dbReference type="SAM" id="SignalP"/>
    </source>
</evidence>
<name>A0A317FGS9_9PROT</name>
<evidence type="ECO:0008006" key="5">
    <source>
        <dbReference type="Google" id="ProtNLM"/>
    </source>
</evidence>
<keyword evidence="2" id="KW-0732">Signal</keyword>
<dbReference type="EMBL" id="QGNA01000001">
    <property type="protein sequence ID" value="PWS37995.1"/>
    <property type="molecule type" value="Genomic_DNA"/>
</dbReference>
<dbReference type="OrthoDB" id="7248409at2"/>
<dbReference type="InterPro" id="IPR005064">
    <property type="entry name" value="BUG"/>
</dbReference>
<feature type="chain" id="PRO_5016428995" description="ABC transporter substrate-binding protein" evidence="2">
    <location>
        <begin position="35"/>
        <end position="334"/>
    </location>
</feature>
<dbReference type="Gene3D" id="3.40.190.10">
    <property type="entry name" value="Periplasmic binding protein-like II"/>
    <property type="match status" value="1"/>
</dbReference>
<dbReference type="PANTHER" id="PTHR42928">
    <property type="entry name" value="TRICARBOXYLATE-BINDING PROTEIN"/>
    <property type="match status" value="1"/>
</dbReference>
<dbReference type="Gene3D" id="3.40.190.150">
    <property type="entry name" value="Bordetella uptake gene, domain 1"/>
    <property type="match status" value="1"/>
</dbReference>
<accession>A0A317FGS9</accession>
<comment type="similarity">
    <text evidence="1">Belongs to the UPF0065 (bug) family.</text>
</comment>
<dbReference type="RefSeq" id="WP_109868617.1">
    <property type="nucleotide sequence ID" value="NZ_QGNA01000001.1"/>
</dbReference>
<keyword evidence="4" id="KW-1185">Reference proteome</keyword>
<dbReference type="PANTHER" id="PTHR42928:SF5">
    <property type="entry name" value="BLR1237 PROTEIN"/>
    <property type="match status" value="1"/>
</dbReference>
<dbReference type="AlphaFoldDB" id="A0A317FGS9"/>
<dbReference type="Proteomes" id="UP000245765">
    <property type="component" value="Unassembled WGS sequence"/>
</dbReference>
<dbReference type="SUPFAM" id="SSF53850">
    <property type="entry name" value="Periplasmic binding protein-like II"/>
    <property type="match status" value="1"/>
</dbReference>
<dbReference type="PIRSF" id="PIRSF017082">
    <property type="entry name" value="YflP"/>
    <property type="match status" value="1"/>
</dbReference>
<dbReference type="CDD" id="cd13578">
    <property type="entry name" value="PBP2_Bug27"/>
    <property type="match status" value="1"/>
</dbReference>
<organism evidence="3 4">
    <name type="scientific">Falsiroseomonas bella</name>
    <dbReference type="NCBI Taxonomy" id="2184016"/>
    <lineage>
        <taxon>Bacteria</taxon>
        <taxon>Pseudomonadati</taxon>
        <taxon>Pseudomonadota</taxon>
        <taxon>Alphaproteobacteria</taxon>
        <taxon>Acetobacterales</taxon>
        <taxon>Roseomonadaceae</taxon>
        <taxon>Falsiroseomonas</taxon>
    </lineage>
</organism>
<protein>
    <recommendedName>
        <fullName evidence="5">ABC transporter substrate-binding protein</fullName>
    </recommendedName>
</protein>
<reference evidence="4" key="1">
    <citation type="submission" date="2018-05" db="EMBL/GenBank/DDBJ databases">
        <authorList>
            <person name="Du Z."/>
            <person name="Wang X."/>
        </authorList>
    </citation>
    <scope>NUCLEOTIDE SEQUENCE [LARGE SCALE GENOMIC DNA]</scope>
    <source>
        <strain evidence="4">CQN31</strain>
    </source>
</reference>
<dbReference type="Pfam" id="PF03401">
    <property type="entry name" value="TctC"/>
    <property type="match status" value="1"/>
</dbReference>